<name>A0ABD3NB68_9STRA</name>
<dbReference type="EMBL" id="JALLAZ020001642">
    <property type="protein sequence ID" value="KAL3769950.1"/>
    <property type="molecule type" value="Genomic_DNA"/>
</dbReference>
<dbReference type="PANTHER" id="PTHR43179:SF12">
    <property type="entry name" value="GALACTOFURANOSYLTRANSFERASE GLFT2"/>
    <property type="match status" value="1"/>
</dbReference>
<evidence type="ECO:0000256" key="3">
    <source>
        <dbReference type="ARBA" id="ARBA00022679"/>
    </source>
</evidence>
<keyword evidence="3" id="KW-0808">Transferase</keyword>
<evidence type="ECO:0000313" key="6">
    <source>
        <dbReference type="Proteomes" id="UP001530315"/>
    </source>
</evidence>
<comment type="similarity">
    <text evidence="1">Belongs to the glycosyltransferase 2 family.</text>
</comment>
<dbReference type="Proteomes" id="UP001530315">
    <property type="component" value="Unassembled WGS sequence"/>
</dbReference>
<evidence type="ECO:0000313" key="5">
    <source>
        <dbReference type="EMBL" id="KAL3769950.1"/>
    </source>
</evidence>
<keyword evidence="6" id="KW-1185">Reference proteome</keyword>
<reference evidence="5 6" key="1">
    <citation type="submission" date="2024-10" db="EMBL/GenBank/DDBJ databases">
        <title>Updated reference genomes for cyclostephanoid diatoms.</title>
        <authorList>
            <person name="Roberts W.R."/>
            <person name="Alverson A.J."/>
        </authorList>
    </citation>
    <scope>NUCLEOTIDE SEQUENCE [LARGE SCALE GENOMIC DNA]</scope>
    <source>
        <strain evidence="5 6">AJA276-08</strain>
    </source>
</reference>
<sequence>MNYKREHTCIVNVGIFRSGTTTLAEAAARLGYKIYRRFPNLSPGIHKKILQNPRDALQEWASSGGIDEVVHLACNHDLICDGWIALLPFLPVSSLRQVMRQAKTWNVEIKFVATSRDVEDTVKSELQHWVVHDLERRVGLSSDERKELETNLRARAYQHQDHILNLSGLVELLPLAGNIHETWPDSLTNVSMNSAESWRNALAHVGVCNSNPSLPVEGILLTMRLGGSAADKKVEKLLGCVEEDRLCKYLLVLGIDEDELDTDAAHVLIKQLQSRAELKQQMQSLHIVTNPSQPSEKPFAVCRAWNTMAVEAWANGADWVVLLGDDVEISCPFHYRAFYRSFLDISNRLCVPFGFGCPFWNDRSFPGFPSFPCIGKAHHDIFRALIPEHRQDSFVNQDLDPYIHILYAKLGASPCVEEATLNNGLGGKLNPRYEKVPAQGWRDFVLDDFRHYIRPYIPEGTPEDVLLDVIVPSFRVQVDYLKSICYLKVPNRIRTNFIIIIDNKEALLRVAKDLSSYRTRISVSEAEGLLERYLARTGNTIRVRCNEFNLGASASRNRGLDESAAEFVLNLDDDLVPDNDLLEQYGRKLMEIDEKVVGLVGLVRFPRAPDIPIRHAAVLMSYLAFMFEIAERSDMYTPAWGVTANILFRRTNTRFDLIYAKTGGGEDVDYALRVTEASGGGTLLPVPEARVVHPFWPGSVFSLASHFYNWSIGDGALFKRFPQHCYWSFPNLPETILISLPVCLLTQIGLWDYFQFIMHCFVADFLVDIIFGDYNHRISIVQGTGKDQVDMKRSHLFYLIAHILANLYVVGLECGRLRGHIGRLDAQYGVFRRFDWHIGRLVDAPTRFRKREAQKFFVFAAIFVRLVKKASGDGE</sequence>
<dbReference type="Gene3D" id="3.90.550.10">
    <property type="entry name" value="Spore Coat Polysaccharide Biosynthesis Protein SpsA, Chain A"/>
    <property type="match status" value="1"/>
</dbReference>
<dbReference type="SUPFAM" id="SSF53448">
    <property type="entry name" value="Nucleotide-diphospho-sugar transferases"/>
    <property type="match status" value="1"/>
</dbReference>
<feature type="domain" description="Glycosyltransferase 2-like" evidence="4">
    <location>
        <begin position="529"/>
        <end position="609"/>
    </location>
</feature>
<keyword evidence="2" id="KW-0328">Glycosyltransferase</keyword>
<dbReference type="GO" id="GO:0016757">
    <property type="term" value="F:glycosyltransferase activity"/>
    <property type="evidence" value="ECO:0007669"/>
    <property type="project" value="UniProtKB-KW"/>
</dbReference>
<dbReference type="InterPro" id="IPR029044">
    <property type="entry name" value="Nucleotide-diphossugar_trans"/>
</dbReference>
<proteinExistence type="inferred from homology"/>
<evidence type="ECO:0000259" key="4">
    <source>
        <dbReference type="Pfam" id="PF00535"/>
    </source>
</evidence>
<dbReference type="InterPro" id="IPR001173">
    <property type="entry name" value="Glyco_trans_2-like"/>
</dbReference>
<protein>
    <recommendedName>
        <fullName evidence="4">Glycosyltransferase 2-like domain-containing protein</fullName>
    </recommendedName>
</protein>
<accession>A0ABD3NB68</accession>
<evidence type="ECO:0000256" key="2">
    <source>
        <dbReference type="ARBA" id="ARBA00022676"/>
    </source>
</evidence>
<dbReference type="InterPro" id="IPR027417">
    <property type="entry name" value="P-loop_NTPase"/>
</dbReference>
<comment type="caution">
    <text evidence="5">The sequence shown here is derived from an EMBL/GenBank/DDBJ whole genome shotgun (WGS) entry which is preliminary data.</text>
</comment>
<dbReference type="SUPFAM" id="SSF52540">
    <property type="entry name" value="P-loop containing nucleoside triphosphate hydrolases"/>
    <property type="match status" value="1"/>
</dbReference>
<dbReference type="PANTHER" id="PTHR43179">
    <property type="entry name" value="RHAMNOSYLTRANSFERASE WBBL"/>
    <property type="match status" value="1"/>
</dbReference>
<gene>
    <name evidence="5" type="ORF">ACHAW5_010024</name>
</gene>
<organism evidence="5 6">
    <name type="scientific">Stephanodiscus triporus</name>
    <dbReference type="NCBI Taxonomy" id="2934178"/>
    <lineage>
        <taxon>Eukaryota</taxon>
        <taxon>Sar</taxon>
        <taxon>Stramenopiles</taxon>
        <taxon>Ochrophyta</taxon>
        <taxon>Bacillariophyta</taxon>
        <taxon>Coscinodiscophyceae</taxon>
        <taxon>Thalassiosirophycidae</taxon>
        <taxon>Stephanodiscales</taxon>
        <taxon>Stephanodiscaceae</taxon>
        <taxon>Stephanodiscus</taxon>
    </lineage>
</organism>
<dbReference type="Pfam" id="PF00535">
    <property type="entry name" value="Glycos_transf_2"/>
    <property type="match status" value="1"/>
</dbReference>
<evidence type="ECO:0000256" key="1">
    <source>
        <dbReference type="ARBA" id="ARBA00006739"/>
    </source>
</evidence>
<dbReference type="AlphaFoldDB" id="A0ABD3NB68"/>